<accession>A0A6H1Q4N8</accession>
<evidence type="ECO:0000313" key="1">
    <source>
        <dbReference type="EMBL" id="QIZ21814.1"/>
    </source>
</evidence>
<name>A0A6H1Q4N8_KLEPN</name>
<organism evidence="1">
    <name type="scientific">Klebsiella pneumoniae</name>
    <dbReference type="NCBI Taxonomy" id="573"/>
    <lineage>
        <taxon>Bacteria</taxon>
        <taxon>Pseudomonadati</taxon>
        <taxon>Pseudomonadota</taxon>
        <taxon>Gammaproteobacteria</taxon>
        <taxon>Enterobacterales</taxon>
        <taxon>Enterobacteriaceae</taxon>
        <taxon>Klebsiella/Raoultella group</taxon>
        <taxon>Klebsiella</taxon>
        <taxon>Klebsiella pneumoniae complex</taxon>
    </lineage>
</organism>
<proteinExistence type="predicted"/>
<dbReference type="EMBL" id="MT090959">
    <property type="protein sequence ID" value="QIZ21814.1"/>
    <property type="molecule type" value="Genomic_DNA"/>
</dbReference>
<protein>
    <submittedName>
        <fullName evidence="1">Uncharacterized protein</fullName>
    </submittedName>
</protein>
<dbReference type="AlphaFoldDB" id="A0A6H1Q4N8"/>
<reference evidence="1" key="1">
    <citation type="submission" date="2020-02" db="EMBL/GenBank/DDBJ databases">
        <authorList>
            <person name="Qin S."/>
            <person name="Li L."/>
        </authorList>
    </citation>
    <scope>NUCLEOTIDE SEQUENCE</scope>
    <source>
        <strain evidence="1">KP18-2079</strain>
        <plasmid evidence="1">pKP18-2079_KPC</plasmid>
    </source>
</reference>
<geneLocation type="plasmid" evidence="1">
    <name>pKP18-2079_KPC</name>
</geneLocation>
<keyword evidence="1" id="KW-0614">Plasmid</keyword>
<sequence length="64" mass="6914">MSANSVLVNLLSSQTNSVCHCILHAGQKSEQRSNRNSCSVVWRKNGLVSGGASAGFKQCLTDFW</sequence>